<feature type="transmembrane region" description="Helical" evidence="2">
    <location>
        <begin position="82"/>
        <end position="102"/>
    </location>
</feature>
<accession>A0ABP9I086</accession>
<dbReference type="SUPFAM" id="SSF103473">
    <property type="entry name" value="MFS general substrate transporter"/>
    <property type="match status" value="1"/>
</dbReference>
<sequence>MTSGLSTYAEVLRTPRAAAPFTASILARLPVSMAPLGLVLLVEALRDSYSLAGYVAGAFAVGVAVGSPLWGRALDRYGQPRVVLASSLPSAALLVALTLVTGTGAPDALLPPLAVLVGLTFPPISPAMRAAWRVVFDDPRRQRAGYALDAVAIETLFVGGPLLLTLLLVFFDPVVPTLVTAGFEAVGGVLYARTHAARHWRPVPGEHTAATAGARGTPWRTRWVALSAGLPLVLVVMAAMSVGFGLLDVSLAATAEEVLGSSDKLGFLFAAIAGGSALGGLLYGSRHWQGPERRRLPVVMGGFGLLLVATTAVVASAEPALGVLLPVLFCTGLFISPNLIIVGALVDDLAPAHRVNEAQAWLSTGVTAGAAVGNALAGVLIEADGPMRSFAAASAAVRAAALRALLAQPRWRRIAALPGRGGAHAPQPAPGETRAA</sequence>
<dbReference type="PANTHER" id="PTHR23542:SF1">
    <property type="entry name" value="MAJOR FACILITATOR SUPERFAMILY (MFS) PROFILE DOMAIN-CONTAINING PROTEIN"/>
    <property type="match status" value="1"/>
</dbReference>
<feature type="transmembrane region" description="Helical" evidence="2">
    <location>
        <begin position="146"/>
        <end position="168"/>
    </location>
</feature>
<feature type="transmembrane region" description="Helical" evidence="2">
    <location>
        <begin position="267"/>
        <end position="284"/>
    </location>
</feature>
<dbReference type="Gene3D" id="1.20.1250.20">
    <property type="entry name" value="MFS general substrate transporter like domains"/>
    <property type="match status" value="2"/>
</dbReference>
<keyword evidence="2" id="KW-1133">Transmembrane helix</keyword>
<reference evidence="4" key="1">
    <citation type="journal article" date="2019" name="Int. J. Syst. Evol. Microbiol.">
        <title>The Global Catalogue of Microorganisms (GCM) 10K type strain sequencing project: providing services to taxonomists for standard genome sequencing and annotation.</title>
        <authorList>
            <consortium name="The Broad Institute Genomics Platform"/>
            <consortium name="The Broad Institute Genome Sequencing Center for Infectious Disease"/>
            <person name="Wu L."/>
            <person name="Ma J."/>
        </authorList>
    </citation>
    <scope>NUCLEOTIDE SEQUENCE [LARGE SCALE GENOMIC DNA]</scope>
    <source>
        <strain evidence="4">JCM 18126</strain>
    </source>
</reference>
<organism evidence="3 4">
    <name type="scientific">Kineococcus glutinatus</name>
    <dbReference type="NCBI Taxonomy" id="1070872"/>
    <lineage>
        <taxon>Bacteria</taxon>
        <taxon>Bacillati</taxon>
        <taxon>Actinomycetota</taxon>
        <taxon>Actinomycetes</taxon>
        <taxon>Kineosporiales</taxon>
        <taxon>Kineosporiaceae</taxon>
        <taxon>Kineococcus</taxon>
    </lineage>
</organism>
<evidence type="ECO:0000313" key="3">
    <source>
        <dbReference type="EMBL" id="GAA4984034.1"/>
    </source>
</evidence>
<feature type="region of interest" description="Disordered" evidence="1">
    <location>
        <begin position="417"/>
        <end position="436"/>
    </location>
</feature>
<dbReference type="Proteomes" id="UP001501195">
    <property type="component" value="Unassembled WGS sequence"/>
</dbReference>
<dbReference type="RefSeq" id="WP_345712820.1">
    <property type="nucleotide sequence ID" value="NZ_BAABIL010000371.1"/>
</dbReference>
<protein>
    <submittedName>
        <fullName evidence="3">MFS transporter</fullName>
    </submittedName>
</protein>
<dbReference type="PANTHER" id="PTHR23542">
    <property type="match status" value="1"/>
</dbReference>
<feature type="transmembrane region" description="Helical" evidence="2">
    <location>
        <begin position="323"/>
        <end position="346"/>
    </location>
</feature>
<dbReference type="InterPro" id="IPR011701">
    <property type="entry name" value="MFS"/>
</dbReference>
<feature type="transmembrane region" description="Helical" evidence="2">
    <location>
        <begin position="51"/>
        <end position="70"/>
    </location>
</feature>
<feature type="transmembrane region" description="Helical" evidence="2">
    <location>
        <begin position="358"/>
        <end position="381"/>
    </location>
</feature>
<feature type="transmembrane region" description="Helical" evidence="2">
    <location>
        <begin position="296"/>
        <end position="317"/>
    </location>
</feature>
<name>A0ABP9I086_9ACTN</name>
<feature type="transmembrane region" description="Helical" evidence="2">
    <location>
        <begin position="174"/>
        <end position="192"/>
    </location>
</feature>
<feature type="transmembrane region" description="Helical" evidence="2">
    <location>
        <begin position="108"/>
        <end position="125"/>
    </location>
</feature>
<dbReference type="EMBL" id="BAABIL010000371">
    <property type="protein sequence ID" value="GAA4984034.1"/>
    <property type="molecule type" value="Genomic_DNA"/>
</dbReference>
<evidence type="ECO:0000313" key="4">
    <source>
        <dbReference type="Proteomes" id="UP001501195"/>
    </source>
</evidence>
<dbReference type="InterPro" id="IPR036259">
    <property type="entry name" value="MFS_trans_sf"/>
</dbReference>
<evidence type="ECO:0000256" key="2">
    <source>
        <dbReference type="SAM" id="Phobius"/>
    </source>
</evidence>
<keyword evidence="4" id="KW-1185">Reference proteome</keyword>
<evidence type="ECO:0000256" key="1">
    <source>
        <dbReference type="SAM" id="MobiDB-lite"/>
    </source>
</evidence>
<feature type="transmembrane region" description="Helical" evidence="2">
    <location>
        <begin position="21"/>
        <end position="45"/>
    </location>
</feature>
<proteinExistence type="predicted"/>
<keyword evidence="2" id="KW-0472">Membrane</keyword>
<keyword evidence="2" id="KW-0812">Transmembrane</keyword>
<feature type="transmembrane region" description="Helical" evidence="2">
    <location>
        <begin position="223"/>
        <end position="247"/>
    </location>
</feature>
<dbReference type="Pfam" id="PF07690">
    <property type="entry name" value="MFS_1"/>
    <property type="match status" value="1"/>
</dbReference>
<gene>
    <name evidence="3" type="ORF">GCM10023225_24040</name>
</gene>
<comment type="caution">
    <text evidence="3">The sequence shown here is derived from an EMBL/GenBank/DDBJ whole genome shotgun (WGS) entry which is preliminary data.</text>
</comment>